<dbReference type="Pfam" id="PF14907">
    <property type="entry name" value="NTP_transf_5"/>
    <property type="match status" value="1"/>
</dbReference>
<protein>
    <recommendedName>
        <fullName evidence="3">Nucleotidyltransferase</fullName>
    </recommendedName>
</protein>
<gene>
    <name evidence="1" type="ORF">E6O51_03780</name>
</gene>
<accession>A0A4S4AWQ2</accession>
<keyword evidence="2" id="KW-1185">Reference proteome</keyword>
<organism evidence="1 2">
    <name type="scientific">Pseudothauera rhizosphaerae</name>
    <dbReference type="NCBI Taxonomy" id="2565932"/>
    <lineage>
        <taxon>Bacteria</taxon>
        <taxon>Pseudomonadati</taxon>
        <taxon>Pseudomonadota</taxon>
        <taxon>Betaproteobacteria</taxon>
        <taxon>Rhodocyclales</taxon>
        <taxon>Zoogloeaceae</taxon>
        <taxon>Pseudothauera</taxon>
    </lineage>
</organism>
<proteinExistence type="predicted"/>
<evidence type="ECO:0000313" key="1">
    <source>
        <dbReference type="EMBL" id="THF64472.1"/>
    </source>
</evidence>
<sequence length="350" mass="39373">MASLLNEPDRLTELSEGGWDTLLRLARRANVMGRLAFATRGLPEKALPAPCRPHVTAALALADRQAHAVQWEIGCLRAALDEIGVPLVLLKGAAYLAADLPFARGRFFSDVDILVPRTRIDEVESVLLKHGWAGTHHDAYDQRYYRQWMHELPPMRHLRRGTVVDVHHRILPLTARFDPDPATMLERAMPVADDEGVFVLSPTDMLLHSATHLFHEGELPNGFRDLLDLDGLFRHFGAARPDFAAELDARAHTLHLEAPLAFARHQCIRLLKTPGIAPSRNGHVNRLSDALYDHALRPQHPLLDSPGSGFARWLLYVRAHWLRMPPHLLAWHLTHKAVGRFRGQPAENDV</sequence>
<dbReference type="OrthoDB" id="5497963at2"/>
<reference evidence="1 2" key="1">
    <citation type="submission" date="2019-04" db="EMBL/GenBank/DDBJ databases">
        <title>Azoarcus rhizosphaerae sp. nov. isolated from rhizosphere of Ficus religiosa.</title>
        <authorList>
            <person name="Lin S.-Y."/>
            <person name="Hameed A."/>
            <person name="Hsu Y.-H."/>
            <person name="Young C.-C."/>
        </authorList>
    </citation>
    <scope>NUCLEOTIDE SEQUENCE [LARGE SCALE GENOMIC DNA]</scope>
    <source>
        <strain evidence="1 2">CC-YHH848</strain>
    </source>
</reference>
<dbReference type="InterPro" id="IPR039498">
    <property type="entry name" value="NTP_transf_5"/>
</dbReference>
<comment type="caution">
    <text evidence="1">The sequence shown here is derived from an EMBL/GenBank/DDBJ whole genome shotgun (WGS) entry which is preliminary data.</text>
</comment>
<name>A0A4S4AWQ2_9RHOO</name>
<dbReference type="AlphaFoldDB" id="A0A4S4AWQ2"/>
<evidence type="ECO:0008006" key="3">
    <source>
        <dbReference type="Google" id="ProtNLM"/>
    </source>
</evidence>
<dbReference type="Proteomes" id="UP000307956">
    <property type="component" value="Unassembled WGS sequence"/>
</dbReference>
<dbReference type="EMBL" id="SSOD01000002">
    <property type="protein sequence ID" value="THF64472.1"/>
    <property type="molecule type" value="Genomic_DNA"/>
</dbReference>
<evidence type="ECO:0000313" key="2">
    <source>
        <dbReference type="Proteomes" id="UP000307956"/>
    </source>
</evidence>